<evidence type="ECO:0000313" key="3">
    <source>
        <dbReference type="Proteomes" id="UP000004699"/>
    </source>
</evidence>
<dbReference type="STRING" id="565045.NOR51B_1654"/>
<protein>
    <recommendedName>
        <fullName evidence="1">ThuA-like domain-containing protein</fullName>
    </recommendedName>
</protein>
<evidence type="ECO:0000313" key="2">
    <source>
        <dbReference type="EMBL" id="EED35707.1"/>
    </source>
</evidence>
<dbReference type="AlphaFoldDB" id="B8KYF7"/>
<sequence length="264" mass="29341">MGIIDYQSPFKLLVSVKGHPYERDAFAAMLESFEGIAPTIVEQPATEVLIATGAAAEWDALLFYDMPGIDFSTQPPGFIEPCDRLRGGFAGLLERGMGMVFLHHALAGWPLWPEYGEVVGGRFFYAPTNCRGRPVLDSGYRHEVTHTVFVLDRGHPVTQGVEAEFTVTDELYLAEVFEDDVTPLLASSYEFSRDHFYSAHHAVNGRMFCNDDWDHVPGSSLIGWCRQAGNSSVVYLQPGDGPTAYRDSNYARLVENAVRWVAPN</sequence>
<reference evidence="3" key="1">
    <citation type="journal article" date="2013" name="BMC Microbiol.">
        <title>Taxonomy and evolution of bacteriochlorophyll a-containing members of the OM60/NOR5 clade of marine gammaproteobacteria: description of Luminiphilus syltensis gen. nov., sp. nov., reclassification of Haliea rubra as Pseudohaliea rubra gen. nov., comb. nov., and emendation of Chromatocurvus halotolerans.</title>
        <authorList>
            <person name="Spring S."/>
            <person name="Riedel T."/>
            <person name="Sproer C."/>
            <person name="Yan S."/>
            <person name="Harder J."/>
            <person name="Fuchs B.M."/>
        </authorList>
    </citation>
    <scope>NUCLEOTIDE SEQUENCE [LARGE SCALE GENOMIC DNA]</scope>
    <source>
        <strain evidence="3">NOR51-B</strain>
    </source>
</reference>
<dbReference type="HOGENOM" id="CLU_089962_0_0_6"/>
<dbReference type="InterPro" id="IPR029010">
    <property type="entry name" value="ThuA-like"/>
</dbReference>
<feature type="domain" description="ThuA-like" evidence="1">
    <location>
        <begin position="88"/>
        <end position="261"/>
    </location>
</feature>
<evidence type="ECO:0000259" key="1">
    <source>
        <dbReference type="Pfam" id="PF06283"/>
    </source>
</evidence>
<dbReference type="RefSeq" id="WP_009020453.1">
    <property type="nucleotide sequence ID" value="NZ_DS999411.1"/>
</dbReference>
<keyword evidence="3" id="KW-1185">Reference proteome</keyword>
<dbReference type="EMBL" id="DS999411">
    <property type="protein sequence ID" value="EED35707.1"/>
    <property type="molecule type" value="Genomic_DNA"/>
</dbReference>
<name>B8KYF7_9GAMM</name>
<dbReference type="eggNOG" id="COG3828">
    <property type="taxonomic scope" value="Bacteria"/>
</dbReference>
<organism evidence="2 3">
    <name type="scientific">Luminiphilus syltensis NOR5-1B</name>
    <dbReference type="NCBI Taxonomy" id="565045"/>
    <lineage>
        <taxon>Bacteria</taxon>
        <taxon>Pseudomonadati</taxon>
        <taxon>Pseudomonadota</taxon>
        <taxon>Gammaproteobacteria</taxon>
        <taxon>Cellvibrionales</taxon>
        <taxon>Halieaceae</taxon>
        <taxon>Luminiphilus</taxon>
    </lineage>
</organism>
<proteinExistence type="predicted"/>
<dbReference type="OrthoDB" id="109511at2"/>
<dbReference type="Proteomes" id="UP000004699">
    <property type="component" value="Unassembled WGS sequence"/>
</dbReference>
<dbReference type="Gene3D" id="3.40.50.880">
    <property type="match status" value="1"/>
</dbReference>
<dbReference type="SUPFAM" id="SSF52317">
    <property type="entry name" value="Class I glutamine amidotransferase-like"/>
    <property type="match status" value="1"/>
</dbReference>
<gene>
    <name evidence="2" type="ORF">NOR51B_1654</name>
</gene>
<accession>B8KYF7</accession>
<dbReference type="Pfam" id="PF06283">
    <property type="entry name" value="ThuA"/>
    <property type="match status" value="1"/>
</dbReference>
<dbReference type="InterPro" id="IPR029062">
    <property type="entry name" value="Class_I_gatase-like"/>
</dbReference>